<dbReference type="RefSeq" id="WP_183383050.1">
    <property type="nucleotide sequence ID" value="NZ_JACHXR010000003.1"/>
</dbReference>
<feature type="transmembrane region" description="Helical" evidence="8">
    <location>
        <begin position="141"/>
        <end position="159"/>
    </location>
</feature>
<keyword evidence="4 8" id="KW-0812">Transmembrane</keyword>
<comment type="subcellular location">
    <subcellularLocation>
        <location evidence="1">Cell membrane</location>
        <topology evidence="1">Multi-pass membrane protein</topology>
    </subcellularLocation>
</comment>
<accession>A0A7W5HJ74</accession>
<evidence type="ECO:0000256" key="2">
    <source>
        <dbReference type="ARBA" id="ARBA00008488"/>
    </source>
</evidence>
<dbReference type="GO" id="GO:0005886">
    <property type="term" value="C:plasma membrane"/>
    <property type="evidence" value="ECO:0007669"/>
    <property type="project" value="UniProtKB-SubCell"/>
</dbReference>
<feature type="binding site" evidence="7">
    <location>
        <position position="75"/>
    </location>
    <ligand>
        <name>Zn(2+)</name>
        <dbReference type="ChEBI" id="CHEBI:29105"/>
    </ligand>
</feature>
<keyword evidence="5 8" id="KW-1133">Transmembrane helix</keyword>
<name>A0A7W5HJ74_9GAMM</name>
<evidence type="ECO:0000256" key="6">
    <source>
        <dbReference type="ARBA" id="ARBA00023136"/>
    </source>
</evidence>
<keyword evidence="3" id="KW-1003">Cell membrane</keyword>
<reference evidence="9 10" key="1">
    <citation type="submission" date="2020-08" db="EMBL/GenBank/DDBJ databases">
        <title>Genomic Encyclopedia of Type Strains, Phase III (KMG-III): the genomes of soil and plant-associated and newly described type strains.</title>
        <authorList>
            <person name="Whitman W."/>
        </authorList>
    </citation>
    <scope>NUCLEOTIDE SEQUENCE [LARGE SCALE GENOMIC DNA]</scope>
    <source>
        <strain evidence="9 10">CECT 7744</strain>
    </source>
</reference>
<proteinExistence type="inferred from homology"/>
<dbReference type="PANTHER" id="PTHR20855">
    <property type="entry name" value="ADIPOR/PROGESTIN RECEPTOR-RELATED"/>
    <property type="match status" value="1"/>
</dbReference>
<keyword evidence="7" id="KW-0479">Metal-binding</keyword>
<feature type="transmembrane region" description="Helical" evidence="8">
    <location>
        <begin position="20"/>
        <end position="42"/>
    </location>
</feature>
<dbReference type="InterPro" id="IPR004254">
    <property type="entry name" value="AdipoR/HlyIII-related"/>
</dbReference>
<dbReference type="NCBIfam" id="TIGR01065">
    <property type="entry name" value="hlyIII"/>
    <property type="match status" value="1"/>
</dbReference>
<gene>
    <name evidence="9" type="ORF">FHR97_001409</name>
</gene>
<keyword evidence="6 8" id="KW-0472">Membrane</keyword>
<evidence type="ECO:0000313" key="10">
    <source>
        <dbReference type="Proteomes" id="UP000518892"/>
    </source>
</evidence>
<feature type="binding site" evidence="7">
    <location>
        <position position="201"/>
    </location>
    <ligand>
        <name>Zn(2+)</name>
        <dbReference type="ChEBI" id="CHEBI:29105"/>
    </ligand>
</feature>
<evidence type="ECO:0000256" key="7">
    <source>
        <dbReference type="PIRSR" id="PIRSR604254-1"/>
    </source>
</evidence>
<evidence type="ECO:0000256" key="4">
    <source>
        <dbReference type="ARBA" id="ARBA00022692"/>
    </source>
</evidence>
<organism evidence="9 10">
    <name type="scientific">Halomonas stenophila</name>
    <dbReference type="NCBI Taxonomy" id="795312"/>
    <lineage>
        <taxon>Bacteria</taxon>
        <taxon>Pseudomonadati</taxon>
        <taxon>Pseudomonadota</taxon>
        <taxon>Gammaproteobacteria</taxon>
        <taxon>Oceanospirillales</taxon>
        <taxon>Halomonadaceae</taxon>
        <taxon>Halomonas</taxon>
    </lineage>
</organism>
<dbReference type="Proteomes" id="UP000518892">
    <property type="component" value="Unassembled WGS sequence"/>
</dbReference>
<dbReference type="PANTHER" id="PTHR20855:SF3">
    <property type="entry name" value="LD03007P"/>
    <property type="match status" value="1"/>
</dbReference>
<dbReference type="Pfam" id="PF03006">
    <property type="entry name" value="HlyIII"/>
    <property type="match status" value="1"/>
</dbReference>
<feature type="transmembrane region" description="Helical" evidence="8">
    <location>
        <begin position="117"/>
        <end position="135"/>
    </location>
</feature>
<protein>
    <submittedName>
        <fullName evidence="9">Hemolysin III</fullName>
    </submittedName>
</protein>
<keyword evidence="7" id="KW-0862">Zinc</keyword>
<evidence type="ECO:0000256" key="5">
    <source>
        <dbReference type="ARBA" id="ARBA00022989"/>
    </source>
</evidence>
<sequence>MHRPPEHPGDPDYSLLEELLHSASHGLGAILSVAGMVALIALSSRGMAATPHKVAAVSLYGTTLVLLYTASTLYHGTRHPRLKRAFRVLDHCAIYTLIAGTYTPFLMVNLQDSLGEPLLAVIWTLAVAGIALKLWRPFVLGGLHMAVYLLMGWLILVAAGELDDVLSLTGLGLLIAGGAAYSLGIVFFAVRAIPFNHTIWHFCVLGGSTCHFFAVVTDVLPYSP</sequence>
<feature type="transmembrane region" description="Helical" evidence="8">
    <location>
        <begin position="199"/>
        <end position="220"/>
    </location>
</feature>
<keyword evidence="10" id="KW-1185">Reference proteome</keyword>
<dbReference type="EMBL" id="JACHXR010000003">
    <property type="protein sequence ID" value="MBB3230560.1"/>
    <property type="molecule type" value="Genomic_DNA"/>
</dbReference>
<evidence type="ECO:0000313" key="9">
    <source>
        <dbReference type="EMBL" id="MBB3230560.1"/>
    </source>
</evidence>
<dbReference type="AlphaFoldDB" id="A0A7W5HJ74"/>
<feature type="transmembrane region" description="Helical" evidence="8">
    <location>
        <begin position="54"/>
        <end position="73"/>
    </location>
</feature>
<feature type="transmembrane region" description="Helical" evidence="8">
    <location>
        <begin position="171"/>
        <end position="193"/>
    </location>
</feature>
<dbReference type="GO" id="GO:0140911">
    <property type="term" value="F:pore-forming activity"/>
    <property type="evidence" value="ECO:0007669"/>
    <property type="project" value="InterPro"/>
</dbReference>
<comment type="similarity">
    <text evidence="2">Belongs to the UPF0073 (Hly-III) family.</text>
</comment>
<comment type="caution">
    <text evidence="9">The sequence shown here is derived from an EMBL/GenBank/DDBJ whole genome shotgun (WGS) entry which is preliminary data.</text>
</comment>
<evidence type="ECO:0000256" key="8">
    <source>
        <dbReference type="SAM" id="Phobius"/>
    </source>
</evidence>
<feature type="binding site" evidence="7">
    <location>
        <position position="197"/>
    </location>
    <ligand>
        <name>Zn(2+)</name>
        <dbReference type="ChEBI" id="CHEBI:29105"/>
    </ligand>
</feature>
<dbReference type="GO" id="GO:0046872">
    <property type="term" value="F:metal ion binding"/>
    <property type="evidence" value="ECO:0007669"/>
    <property type="project" value="UniProtKB-KW"/>
</dbReference>
<dbReference type="InterPro" id="IPR005744">
    <property type="entry name" value="Hy-lIII"/>
</dbReference>
<evidence type="ECO:0000256" key="3">
    <source>
        <dbReference type="ARBA" id="ARBA00022475"/>
    </source>
</evidence>
<evidence type="ECO:0000256" key="1">
    <source>
        <dbReference type="ARBA" id="ARBA00004651"/>
    </source>
</evidence>